<name>A0AAE0JR97_9PEZI</name>
<reference evidence="2" key="1">
    <citation type="journal article" date="2023" name="Mol. Phylogenet. Evol.">
        <title>Genome-scale phylogeny and comparative genomics of the fungal order Sordariales.</title>
        <authorList>
            <person name="Hensen N."/>
            <person name="Bonometti L."/>
            <person name="Westerberg I."/>
            <person name="Brannstrom I.O."/>
            <person name="Guillou S."/>
            <person name="Cros-Aarteil S."/>
            <person name="Calhoun S."/>
            <person name="Haridas S."/>
            <person name="Kuo A."/>
            <person name="Mondo S."/>
            <person name="Pangilinan J."/>
            <person name="Riley R."/>
            <person name="LaButti K."/>
            <person name="Andreopoulos B."/>
            <person name="Lipzen A."/>
            <person name="Chen C."/>
            <person name="Yan M."/>
            <person name="Daum C."/>
            <person name="Ng V."/>
            <person name="Clum A."/>
            <person name="Steindorff A."/>
            <person name="Ohm R.A."/>
            <person name="Martin F."/>
            <person name="Silar P."/>
            <person name="Natvig D.O."/>
            <person name="Lalanne C."/>
            <person name="Gautier V."/>
            <person name="Ament-Velasquez S.L."/>
            <person name="Kruys A."/>
            <person name="Hutchinson M.I."/>
            <person name="Powell A.J."/>
            <person name="Barry K."/>
            <person name="Miller A.N."/>
            <person name="Grigoriev I.V."/>
            <person name="Debuchy R."/>
            <person name="Gladieux P."/>
            <person name="Hiltunen Thoren M."/>
            <person name="Johannesson H."/>
        </authorList>
    </citation>
    <scope>NUCLEOTIDE SEQUENCE</scope>
    <source>
        <strain evidence="2">CBS 560.94</strain>
    </source>
</reference>
<proteinExistence type="predicted"/>
<comment type="caution">
    <text evidence="2">The sequence shown here is derived from an EMBL/GenBank/DDBJ whole genome shotgun (WGS) entry which is preliminary data.</text>
</comment>
<evidence type="ECO:0008006" key="4">
    <source>
        <dbReference type="Google" id="ProtNLM"/>
    </source>
</evidence>
<dbReference type="EMBL" id="JAUEPP010000001">
    <property type="protein sequence ID" value="KAK3355990.1"/>
    <property type="molecule type" value="Genomic_DNA"/>
</dbReference>
<keyword evidence="1" id="KW-0732">Signal</keyword>
<dbReference type="AlphaFoldDB" id="A0AAE0JR97"/>
<protein>
    <recommendedName>
        <fullName evidence="4">Secreted protein</fullName>
    </recommendedName>
</protein>
<feature type="signal peptide" evidence="1">
    <location>
        <begin position="1"/>
        <end position="29"/>
    </location>
</feature>
<keyword evidence="3" id="KW-1185">Reference proteome</keyword>
<organism evidence="2 3">
    <name type="scientific">Neurospora tetraspora</name>
    <dbReference type="NCBI Taxonomy" id="94610"/>
    <lineage>
        <taxon>Eukaryota</taxon>
        <taxon>Fungi</taxon>
        <taxon>Dikarya</taxon>
        <taxon>Ascomycota</taxon>
        <taxon>Pezizomycotina</taxon>
        <taxon>Sordariomycetes</taxon>
        <taxon>Sordariomycetidae</taxon>
        <taxon>Sordariales</taxon>
        <taxon>Sordariaceae</taxon>
        <taxon>Neurospora</taxon>
    </lineage>
</organism>
<evidence type="ECO:0000313" key="2">
    <source>
        <dbReference type="EMBL" id="KAK3355990.1"/>
    </source>
</evidence>
<dbReference type="Proteomes" id="UP001278500">
    <property type="component" value="Unassembled WGS sequence"/>
</dbReference>
<sequence length="75" mass="8349">MGKNSGSRPLSPFSVFFFSFLLSAEEAWSRSMGWKVRLAAFQFLKKGQCATEAPCRSISHVETDQDQSLSCKPLS</sequence>
<evidence type="ECO:0000256" key="1">
    <source>
        <dbReference type="SAM" id="SignalP"/>
    </source>
</evidence>
<evidence type="ECO:0000313" key="3">
    <source>
        <dbReference type="Proteomes" id="UP001278500"/>
    </source>
</evidence>
<accession>A0AAE0JR97</accession>
<gene>
    <name evidence="2" type="ORF">B0H65DRAFT_453748</name>
</gene>
<reference evidence="2" key="2">
    <citation type="submission" date="2023-06" db="EMBL/GenBank/DDBJ databases">
        <authorList>
            <consortium name="Lawrence Berkeley National Laboratory"/>
            <person name="Haridas S."/>
            <person name="Hensen N."/>
            <person name="Bonometti L."/>
            <person name="Westerberg I."/>
            <person name="Brannstrom I.O."/>
            <person name="Guillou S."/>
            <person name="Cros-Aarteil S."/>
            <person name="Calhoun S."/>
            <person name="Kuo A."/>
            <person name="Mondo S."/>
            <person name="Pangilinan J."/>
            <person name="Riley R."/>
            <person name="Labutti K."/>
            <person name="Andreopoulos B."/>
            <person name="Lipzen A."/>
            <person name="Chen C."/>
            <person name="Yanf M."/>
            <person name="Daum C."/>
            <person name="Ng V."/>
            <person name="Clum A."/>
            <person name="Steindorff A."/>
            <person name="Ohm R."/>
            <person name="Martin F."/>
            <person name="Silar P."/>
            <person name="Natvig D."/>
            <person name="Lalanne C."/>
            <person name="Gautier V."/>
            <person name="Ament-Velasquez S.L."/>
            <person name="Kruys A."/>
            <person name="Hutchinson M.I."/>
            <person name="Powell A.J."/>
            <person name="Barry K."/>
            <person name="Miller A.N."/>
            <person name="Grigoriev I.V."/>
            <person name="Debuchy R."/>
            <person name="Gladieux P."/>
            <person name="Thoren M.H."/>
            <person name="Johannesson H."/>
        </authorList>
    </citation>
    <scope>NUCLEOTIDE SEQUENCE</scope>
    <source>
        <strain evidence="2">CBS 560.94</strain>
    </source>
</reference>
<feature type="chain" id="PRO_5041947463" description="Secreted protein" evidence="1">
    <location>
        <begin position="30"/>
        <end position="75"/>
    </location>
</feature>